<keyword evidence="3" id="KW-1185">Reference proteome</keyword>
<dbReference type="EMBL" id="QJSP01000009">
    <property type="protein sequence ID" value="PYE15849.1"/>
    <property type="molecule type" value="Genomic_DNA"/>
</dbReference>
<feature type="transmembrane region" description="Helical" evidence="1">
    <location>
        <begin position="7"/>
        <end position="28"/>
    </location>
</feature>
<dbReference type="Pfam" id="PF10821">
    <property type="entry name" value="DUF2567"/>
    <property type="match status" value="1"/>
</dbReference>
<name>A0A318RKI7_WILLI</name>
<dbReference type="Proteomes" id="UP000247591">
    <property type="component" value="Unassembled WGS sequence"/>
</dbReference>
<feature type="transmembrane region" description="Helical" evidence="1">
    <location>
        <begin position="146"/>
        <end position="166"/>
    </location>
</feature>
<comment type="caution">
    <text evidence="2">The sequence shown here is derived from an EMBL/GenBank/DDBJ whole genome shotgun (WGS) entry which is preliminary data.</text>
</comment>
<dbReference type="OrthoDB" id="4578363at2"/>
<organism evidence="2 3">
    <name type="scientific">Williamsia limnetica</name>
    <dbReference type="NCBI Taxonomy" id="882452"/>
    <lineage>
        <taxon>Bacteria</taxon>
        <taxon>Bacillati</taxon>
        <taxon>Actinomycetota</taxon>
        <taxon>Actinomycetes</taxon>
        <taxon>Mycobacteriales</taxon>
        <taxon>Nocardiaceae</taxon>
        <taxon>Williamsia</taxon>
    </lineage>
</organism>
<dbReference type="RefSeq" id="WP_110470501.1">
    <property type="nucleotide sequence ID" value="NZ_QJSP01000009.1"/>
</dbReference>
<feature type="transmembrane region" description="Helical" evidence="1">
    <location>
        <begin position="82"/>
        <end position="102"/>
    </location>
</feature>
<sequence>MGNGRSGLFAATGVAATGIIWGVTWALLTPGIEGRVVDDGRAVAIGDATAEFGAIARFFCLALAAGVVLAIVFWYPPVLRGPLGVAGLSAGAVAAGIIAVWVGDAVARQRVSGRDGVAVGGEFTQPPTLRIDGAHLEALGGLSVSWVLLAVAPLTALVTYFLLVVMNREADLGHPSSAASASTGE</sequence>
<gene>
    <name evidence="2" type="ORF">DFR67_10977</name>
</gene>
<dbReference type="InterPro" id="IPR021213">
    <property type="entry name" value="DUF2567"/>
</dbReference>
<reference evidence="2 3" key="1">
    <citation type="submission" date="2018-06" db="EMBL/GenBank/DDBJ databases">
        <title>Genomic Encyclopedia of Type Strains, Phase IV (KMG-IV): sequencing the most valuable type-strain genomes for metagenomic binning, comparative biology and taxonomic classification.</title>
        <authorList>
            <person name="Goeker M."/>
        </authorList>
    </citation>
    <scope>NUCLEOTIDE SEQUENCE [LARGE SCALE GENOMIC DNA]</scope>
    <source>
        <strain evidence="2 3">DSM 45521</strain>
    </source>
</reference>
<accession>A0A318RKI7</accession>
<evidence type="ECO:0000313" key="3">
    <source>
        <dbReference type="Proteomes" id="UP000247591"/>
    </source>
</evidence>
<evidence type="ECO:0000256" key="1">
    <source>
        <dbReference type="SAM" id="Phobius"/>
    </source>
</evidence>
<evidence type="ECO:0000313" key="2">
    <source>
        <dbReference type="EMBL" id="PYE15849.1"/>
    </source>
</evidence>
<dbReference type="AlphaFoldDB" id="A0A318RKI7"/>
<proteinExistence type="predicted"/>
<keyword evidence="1" id="KW-0812">Transmembrane</keyword>
<feature type="transmembrane region" description="Helical" evidence="1">
    <location>
        <begin position="54"/>
        <end position="75"/>
    </location>
</feature>
<keyword evidence="1" id="KW-0472">Membrane</keyword>
<keyword evidence="1" id="KW-1133">Transmembrane helix</keyword>
<protein>
    <submittedName>
        <fullName evidence="2">Uncharacterized protein DUF2567</fullName>
    </submittedName>
</protein>